<organism evidence="1 3">
    <name type="scientific">Plasmodiophora brassicae</name>
    <name type="common">Clubroot disease agent</name>
    <dbReference type="NCBI Taxonomy" id="37360"/>
    <lineage>
        <taxon>Eukaryota</taxon>
        <taxon>Sar</taxon>
        <taxon>Rhizaria</taxon>
        <taxon>Endomyxa</taxon>
        <taxon>Phytomyxea</taxon>
        <taxon>Plasmodiophorida</taxon>
        <taxon>Plasmodiophoridae</taxon>
        <taxon>Plasmodiophora</taxon>
    </lineage>
</organism>
<dbReference type="EMBL" id="OVEO01000012">
    <property type="protein sequence ID" value="SPQ99595.1"/>
    <property type="molecule type" value="Genomic_DNA"/>
</dbReference>
<dbReference type="AlphaFoldDB" id="A0A0G4IXU4"/>
<reference evidence="1 3" key="1">
    <citation type="submission" date="2015-02" db="EMBL/GenBank/DDBJ databases">
        <authorList>
            <person name="Chooi Y.-H."/>
        </authorList>
    </citation>
    <scope>NUCLEOTIDE SEQUENCE [LARGE SCALE GENOMIC DNA]</scope>
    <source>
        <strain evidence="1">E3</strain>
    </source>
</reference>
<dbReference type="Proteomes" id="UP000039324">
    <property type="component" value="Unassembled WGS sequence"/>
</dbReference>
<keyword evidence="3" id="KW-1185">Reference proteome</keyword>
<gene>
    <name evidence="1" type="ORF">PBRA_007698</name>
    <name evidence="2" type="ORF">PLBR_LOCUS6810</name>
</gene>
<geneLocation type="mitochondrion" evidence="2"/>
<sequence>MLASLWSSVRDHVAGMLSVATAFCASRALTYTIQKLRPELGDGQLQLLRSHFETAILAFFQGEVNIGRQIRGLLAIVFHELTDEEQELLWQQLVQIMNAFDLHGVMEEEAPVVAYDDDDFTALPDSTLDELVSTFGVKSELASQIPRCVRGALVAELANSPPCSITLEDIVDDRGKITADVVALVQRIEPSGNDNKQFHVFLYKRPALEQWFAIGGNVNPLTRERVHRSSQLFSLS</sequence>
<evidence type="ECO:0000313" key="1">
    <source>
        <dbReference type="EMBL" id="CEO99964.1"/>
    </source>
</evidence>
<evidence type="ECO:0000313" key="3">
    <source>
        <dbReference type="Proteomes" id="UP000039324"/>
    </source>
</evidence>
<reference evidence="2 4" key="2">
    <citation type="submission" date="2018-03" db="EMBL/GenBank/DDBJ databases">
        <authorList>
            <person name="Fogelqvist J."/>
        </authorList>
    </citation>
    <scope>NUCLEOTIDE SEQUENCE [LARGE SCALE GENOMIC DNA]</scope>
</reference>
<evidence type="ECO:0000313" key="2">
    <source>
        <dbReference type="EMBL" id="SPQ99595.1"/>
    </source>
</evidence>
<accession>A0A0G4IXU4</accession>
<name>A0A0G4IXU4_PLABS</name>
<dbReference type="Proteomes" id="UP000290189">
    <property type="component" value="Unassembled WGS sequence"/>
</dbReference>
<dbReference type="EMBL" id="CDSF01000095">
    <property type="protein sequence ID" value="CEO99964.1"/>
    <property type="molecule type" value="Genomic_DNA"/>
</dbReference>
<protein>
    <submittedName>
        <fullName evidence="1">Uncharacterized protein</fullName>
    </submittedName>
</protein>
<proteinExistence type="predicted"/>
<keyword evidence="2" id="KW-0496">Mitochondrion</keyword>
<evidence type="ECO:0000313" key="4">
    <source>
        <dbReference type="Proteomes" id="UP000290189"/>
    </source>
</evidence>